<gene>
    <name evidence="2" type="ORF">KVH43_02495</name>
</gene>
<dbReference type="EMBL" id="CP078093">
    <property type="protein sequence ID" value="QXM06639.1"/>
    <property type="molecule type" value="Genomic_DNA"/>
</dbReference>
<dbReference type="Proteomes" id="UP000886818">
    <property type="component" value="Chromosome"/>
</dbReference>
<dbReference type="Pfam" id="PF26226">
    <property type="entry name" value="DUF8052"/>
    <property type="match status" value="1"/>
</dbReference>
<evidence type="ECO:0000259" key="1">
    <source>
        <dbReference type="Pfam" id="PF26226"/>
    </source>
</evidence>
<dbReference type="RefSeq" id="WP_218283335.1">
    <property type="nucleotide sequence ID" value="NZ_CP078093.1"/>
</dbReference>
<protein>
    <recommendedName>
        <fullName evidence="1">DUF8052 domain-containing protein</fullName>
    </recommendedName>
</protein>
<name>A0ABX8RE16_9CLOT</name>
<keyword evidence="3" id="KW-1185">Reference proteome</keyword>
<dbReference type="InterPro" id="IPR058365">
    <property type="entry name" value="DUF8052"/>
</dbReference>
<evidence type="ECO:0000313" key="2">
    <source>
        <dbReference type="EMBL" id="QXM06639.1"/>
    </source>
</evidence>
<sequence length="164" mass="19581">MKYTEYIEKIEKKLKRHFDIERDYGYKDLQIDLYAKYHIRNEKYMATKKIPIYAFENHEYCFIKYLDLLTEEKLKKFIEILKLSVGDFVHPHSEHMSSVITGVLVTDQEEDKKISNIVRKFKFHKSFAFGLKGWVDIRLILVHLGNGDIITNKKGKEVSEVYKL</sequence>
<evidence type="ECO:0000313" key="3">
    <source>
        <dbReference type="Proteomes" id="UP000886818"/>
    </source>
</evidence>
<organism evidence="2 3">
    <name type="scientific">Crassaminicella indica</name>
    <dbReference type="NCBI Taxonomy" id="2855394"/>
    <lineage>
        <taxon>Bacteria</taxon>
        <taxon>Bacillati</taxon>
        <taxon>Bacillota</taxon>
        <taxon>Clostridia</taxon>
        <taxon>Eubacteriales</taxon>
        <taxon>Clostridiaceae</taxon>
        <taxon>Crassaminicella</taxon>
    </lineage>
</organism>
<feature type="domain" description="DUF8052" evidence="1">
    <location>
        <begin position="4"/>
        <end position="163"/>
    </location>
</feature>
<reference evidence="2" key="1">
    <citation type="submission" date="2021-07" db="EMBL/GenBank/DDBJ databases">
        <title>Complete genome sequence of Crassaminicella sp. 143-21, isolated from a deep-sea hydrothermal vent.</title>
        <authorList>
            <person name="Li X."/>
        </authorList>
    </citation>
    <scope>NUCLEOTIDE SEQUENCE</scope>
    <source>
        <strain evidence="2">143-21</strain>
    </source>
</reference>
<proteinExistence type="predicted"/>
<accession>A0ABX8RE16</accession>